<keyword evidence="2" id="KW-1185">Reference proteome</keyword>
<organism evidence="1 2">
    <name type="scientific">Acanthopleuribacter pedis</name>
    <dbReference type="NCBI Taxonomy" id="442870"/>
    <lineage>
        <taxon>Bacteria</taxon>
        <taxon>Pseudomonadati</taxon>
        <taxon>Acidobacteriota</taxon>
        <taxon>Holophagae</taxon>
        <taxon>Acanthopleuribacterales</taxon>
        <taxon>Acanthopleuribacteraceae</taxon>
        <taxon>Acanthopleuribacter</taxon>
    </lineage>
</organism>
<proteinExistence type="predicted"/>
<dbReference type="Pfam" id="PF10029">
    <property type="entry name" value="DUF2271"/>
    <property type="match status" value="1"/>
</dbReference>
<name>A0A8J7QHH0_9BACT</name>
<comment type="caution">
    <text evidence="1">The sequence shown here is derived from an EMBL/GenBank/DDBJ whole genome shotgun (WGS) entry which is preliminary data.</text>
</comment>
<sequence length="163" mass="18616">MTGLFCFFLCWAGPAAMPTATMHIELPKLDVSPYFRPYVAIWLESPDRQGVHTIEVWYEEDTWLKDMRQWWRKLGRADSARYDGVTGATRKAGTHRITWDGRDADGKAVPPGDYFLNFEAAREEGGREFMRQKITIGGASQHYQLEGKNELGKIQIHIHGAKS</sequence>
<protein>
    <submittedName>
        <fullName evidence="1">DUF2271 domain-containing protein</fullName>
    </submittedName>
</protein>
<dbReference type="Proteomes" id="UP000664417">
    <property type="component" value="Unassembled WGS sequence"/>
</dbReference>
<dbReference type="EMBL" id="JAFREP010000016">
    <property type="protein sequence ID" value="MBO1320285.1"/>
    <property type="molecule type" value="Genomic_DNA"/>
</dbReference>
<dbReference type="RefSeq" id="WP_207860239.1">
    <property type="nucleotide sequence ID" value="NZ_JAFREP010000016.1"/>
</dbReference>
<dbReference type="InterPro" id="IPR014469">
    <property type="entry name" value="DUF2271"/>
</dbReference>
<accession>A0A8J7QHH0</accession>
<dbReference type="AlphaFoldDB" id="A0A8J7QHH0"/>
<dbReference type="Gene3D" id="2.60.40.4070">
    <property type="match status" value="1"/>
</dbReference>
<reference evidence="1" key="1">
    <citation type="submission" date="2021-03" db="EMBL/GenBank/DDBJ databases">
        <authorList>
            <person name="Wang G."/>
        </authorList>
    </citation>
    <scope>NUCLEOTIDE SEQUENCE</scope>
    <source>
        <strain evidence="1">KCTC 12899</strain>
    </source>
</reference>
<dbReference type="PIRSF" id="PIRSF014995">
    <property type="entry name" value="UCP014995"/>
    <property type="match status" value="1"/>
</dbReference>
<gene>
    <name evidence="1" type="ORF">J3U88_17550</name>
</gene>
<evidence type="ECO:0000313" key="1">
    <source>
        <dbReference type="EMBL" id="MBO1320285.1"/>
    </source>
</evidence>
<evidence type="ECO:0000313" key="2">
    <source>
        <dbReference type="Proteomes" id="UP000664417"/>
    </source>
</evidence>